<evidence type="ECO:0000259" key="2">
    <source>
        <dbReference type="PROSITE" id="PS50126"/>
    </source>
</evidence>
<feature type="region of interest" description="Disordered" evidence="1">
    <location>
        <begin position="1"/>
        <end position="208"/>
    </location>
</feature>
<dbReference type="Proteomes" id="UP000029585">
    <property type="component" value="Unassembled WGS sequence"/>
</dbReference>
<dbReference type="PROSITE" id="PS50126">
    <property type="entry name" value="S1"/>
    <property type="match status" value="1"/>
</dbReference>
<dbReference type="GO" id="GO:0003676">
    <property type="term" value="F:nucleic acid binding"/>
    <property type="evidence" value="ECO:0007669"/>
    <property type="project" value="InterPro"/>
</dbReference>
<feature type="compositionally biased region" description="Basic residues" evidence="1">
    <location>
        <begin position="166"/>
        <end position="176"/>
    </location>
</feature>
<evidence type="ECO:0000313" key="4">
    <source>
        <dbReference type="Proteomes" id="UP000029585"/>
    </source>
</evidence>
<dbReference type="Gene3D" id="2.40.50.140">
    <property type="entry name" value="Nucleic acid-binding proteins"/>
    <property type="match status" value="1"/>
</dbReference>
<accession>A0A096B1P1</accession>
<dbReference type="AlphaFoldDB" id="A0A096B1P1"/>
<dbReference type="eggNOG" id="COG0539">
    <property type="taxonomic scope" value="Bacteria"/>
</dbReference>
<protein>
    <recommendedName>
        <fullName evidence="2">S1 motif domain-containing protein</fullName>
    </recommendedName>
</protein>
<keyword evidence="4" id="KW-1185">Reference proteome</keyword>
<dbReference type="EMBL" id="ADLO01000114">
    <property type="protein sequence ID" value="KGF53248.1"/>
    <property type="molecule type" value="Genomic_DNA"/>
</dbReference>
<reference evidence="3 4" key="1">
    <citation type="submission" date="2011-08" db="EMBL/GenBank/DDBJ databases">
        <title>The Genome Sequence of Clostridium orbiscindens 1_3_50AFAA.</title>
        <authorList>
            <consortium name="The Broad Institute Genome Sequencing Platform"/>
            <person name="Earl A."/>
            <person name="Ward D."/>
            <person name="Feldgarden M."/>
            <person name="Gevers D."/>
            <person name="Daigneault M."/>
            <person name="Strauss J."/>
            <person name="Allen-Vercoe E."/>
            <person name="Young S.K."/>
            <person name="Zeng Q."/>
            <person name="Gargeya S."/>
            <person name="Fitzgerald M."/>
            <person name="Haas B."/>
            <person name="Abouelleil A."/>
            <person name="Alvarado L."/>
            <person name="Arachchi H.M."/>
            <person name="Berlin A."/>
            <person name="Brown A."/>
            <person name="Chapman S.B."/>
            <person name="Chen Z."/>
            <person name="Dunbar C."/>
            <person name="Freedman E."/>
            <person name="Gearin G."/>
            <person name="Gellesch M."/>
            <person name="Goldberg J."/>
            <person name="Griggs A."/>
            <person name="Gujja S."/>
            <person name="Heiman D."/>
            <person name="Howarth C."/>
            <person name="Larson L."/>
            <person name="Lui A."/>
            <person name="MacDonald P.J.P."/>
            <person name="Montmayeur A."/>
            <person name="Murphy C."/>
            <person name="Neiman D."/>
            <person name="Pearson M."/>
            <person name="Priest M."/>
            <person name="Roberts A."/>
            <person name="Saif S."/>
            <person name="Shea T."/>
            <person name="Shenoy N."/>
            <person name="Sisk P."/>
            <person name="Stolte C."/>
            <person name="Sykes S."/>
            <person name="Wortman J."/>
            <person name="Nusbaum C."/>
            <person name="Birren B."/>
        </authorList>
    </citation>
    <scope>NUCLEOTIDE SEQUENCE [LARGE SCALE GENOMIC DNA]</scope>
    <source>
        <strain evidence="3 4">1_3_50AFAA</strain>
    </source>
</reference>
<dbReference type="RefSeq" id="WP_044943158.1">
    <property type="nucleotide sequence ID" value="NZ_KN174167.1"/>
</dbReference>
<organism evidence="3 4">
    <name type="scientific">Flavonifractor plautii 1_3_50AFAA</name>
    <dbReference type="NCBI Taxonomy" id="742738"/>
    <lineage>
        <taxon>Bacteria</taxon>
        <taxon>Bacillati</taxon>
        <taxon>Bacillota</taxon>
        <taxon>Clostridia</taxon>
        <taxon>Eubacteriales</taxon>
        <taxon>Oscillospiraceae</taxon>
        <taxon>Flavonifractor</taxon>
    </lineage>
</organism>
<feature type="compositionally biased region" description="Basic and acidic residues" evidence="1">
    <location>
        <begin position="177"/>
        <end position="186"/>
    </location>
</feature>
<sequence length="495" mass="54133">MSYMNESAWPGPDTAGNEAEDSGVIQATPENEAADTSGVQGTSEELRPAEESGSVAGQEQTAAVEPEADTTEPSGTKPARKRGGKKKQEEPAEGDAVLGESGGETSPEGTGEAEDAAEEAMDREAPEQPDGFPEESGIPGPQADGAAAEQDAGAEPDGTAAGGPKRAARQAPRTRREKSSRAKAEVKGTAQTDRLKDKPLEGRPTLSDLDLNKLDRELTDREREEWNEIYASLRSRTILTGTVVGIDTHSFKVRDRDTKRIEYREILCAVVIAYRVKVLIPETEIWQPGSERPSHVLRGMAGAEIDYVILDVDREGGVAIASRKLGLAARQHYFNAEKNGHKIGEYLTCRVVSVGPRLCMVECGGRDMTLKQADLTYTATPDLRERYRPGQKLRCVLTEYDPYRQLMNISVKAATINPFQGAIKRHPVNSRRQATISGKYGGGVFCTLPDDSVCLCRYSAQQRDREFHVGDSVIIVITKHNFERSMIYGRILSKW</sequence>
<feature type="domain" description="S1 motif" evidence="2">
    <location>
        <begin position="344"/>
        <end position="412"/>
    </location>
</feature>
<dbReference type="HOGENOM" id="CLU_039281_0_0_9"/>
<comment type="caution">
    <text evidence="3">The sequence shown here is derived from an EMBL/GenBank/DDBJ whole genome shotgun (WGS) entry which is preliminary data.</text>
</comment>
<proteinExistence type="predicted"/>
<dbReference type="SUPFAM" id="SSF50249">
    <property type="entry name" value="Nucleic acid-binding proteins"/>
    <property type="match status" value="1"/>
</dbReference>
<evidence type="ECO:0000256" key="1">
    <source>
        <dbReference type="SAM" id="MobiDB-lite"/>
    </source>
</evidence>
<dbReference type="SMART" id="SM00316">
    <property type="entry name" value="S1"/>
    <property type="match status" value="2"/>
</dbReference>
<dbReference type="InterPro" id="IPR003029">
    <property type="entry name" value="S1_domain"/>
</dbReference>
<feature type="compositionally biased region" description="Low complexity" evidence="1">
    <location>
        <begin position="139"/>
        <end position="158"/>
    </location>
</feature>
<gene>
    <name evidence="3" type="ORF">HMPREF9460_03757</name>
</gene>
<dbReference type="InterPro" id="IPR012340">
    <property type="entry name" value="NA-bd_OB-fold"/>
</dbReference>
<dbReference type="PATRIC" id="fig|742738.3.peg.3869"/>
<name>A0A096B1P1_FLAPL</name>
<evidence type="ECO:0000313" key="3">
    <source>
        <dbReference type="EMBL" id="KGF53248.1"/>
    </source>
</evidence>